<comment type="caution">
    <text evidence="2">The sequence shown here is derived from an EMBL/GenBank/DDBJ whole genome shotgun (WGS) entry which is preliminary data.</text>
</comment>
<organism evidence="2 3">
    <name type="scientific">Thiorhodococcus drewsii AZ1</name>
    <dbReference type="NCBI Taxonomy" id="765913"/>
    <lineage>
        <taxon>Bacteria</taxon>
        <taxon>Pseudomonadati</taxon>
        <taxon>Pseudomonadota</taxon>
        <taxon>Gammaproteobacteria</taxon>
        <taxon>Chromatiales</taxon>
        <taxon>Chromatiaceae</taxon>
        <taxon>Thiorhodococcus</taxon>
    </lineage>
</organism>
<proteinExistence type="predicted"/>
<dbReference type="Proteomes" id="UP000004200">
    <property type="component" value="Unassembled WGS sequence"/>
</dbReference>
<dbReference type="EMBL" id="AFWT01000003">
    <property type="protein sequence ID" value="EGV33350.1"/>
    <property type="molecule type" value="Genomic_DNA"/>
</dbReference>
<dbReference type="AlphaFoldDB" id="G2DWZ6"/>
<reference evidence="2 3" key="1">
    <citation type="submission" date="2011-06" db="EMBL/GenBank/DDBJ databases">
        <title>The draft genome of Thiorhodococcus drewsii AZ1.</title>
        <authorList>
            <consortium name="US DOE Joint Genome Institute (JGI-PGF)"/>
            <person name="Lucas S."/>
            <person name="Han J."/>
            <person name="Lapidus A."/>
            <person name="Cheng J.-F."/>
            <person name="Goodwin L."/>
            <person name="Pitluck S."/>
            <person name="Peters L."/>
            <person name="Land M.L."/>
            <person name="Hauser L."/>
            <person name="Vogl K."/>
            <person name="Liu Z."/>
            <person name="Imhoff J."/>
            <person name="Thiel V."/>
            <person name="Frigaard N.-U."/>
            <person name="Bryant D.A."/>
            <person name="Woyke T.J."/>
        </authorList>
    </citation>
    <scope>NUCLEOTIDE SEQUENCE [LARGE SCALE GENOMIC DNA]</scope>
    <source>
        <strain evidence="2 3">AZ1</strain>
    </source>
</reference>
<evidence type="ECO:0000313" key="3">
    <source>
        <dbReference type="Proteomes" id="UP000004200"/>
    </source>
</evidence>
<keyword evidence="3" id="KW-1185">Reference proteome</keyword>
<accession>G2DWZ6</accession>
<feature type="region of interest" description="Disordered" evidence="1">
    <location>
        <begin position="187"/>
        <end position="211"/>
    </location>
</feature>
<evidence type="ECO:0000256" key="1">
    <source>
        <dbReference type="SAM" id="MobiDB-lite"/>
    </source>
</evidence>
<dbReference type="STRING" id="765913.ThidrDRAFT_0557"/>
<feature type="region of interest" description="Disordered" evidence="1">
    <location>
        <begin position="230"/>
        <end position="254"/>
    </location>
</feature>
<sequence>MCGIERLQGVRCESCRPMPQPTGLYVRPSWGAAGDLSGVICSILRPDRMICERGVGWSEMTFINSNVALLACYAVPPWETSCAIAICEVRVKTRRNSLNRYQLRTAGFRESVMRSRVRHVDRSPCSSAFSACALIRVHHPRTGLHDGLFPPNGVRRGRCGPDGCLRHQRGRARLARRHVRLRLHGDAESFGGAGGHTGLTNRPRPRLSRGGRWLDPVRRALARHLDGAHRRRLRPCNERPQHHNRPPPVARMER</sequence>
<protein>
    <submittedName>
        <fullName evidence="2">Uncharacterized protein</fullName>
    </submittedName>
</protein>
<evidence type="ECO:0000313" key="2">
    <source>
        <dbReference type="EMBL" id="EGV33350.1"/>
    </source>
</evidence>
<name>G2DWZ6_9GAMM</name>
<gene>
    <name evidence="2" type="ORF">ThidrDRAFT_0557</name>
</gene>